<dbReference type="PANTHER" id="PTHR42734:SF6">
    <property type="entry name" value="MOLYBDATE IMPORT ATP-BINDING PROTEIN MOLC"/>
    <property type="match status" value="1"/>
</dbReference>
<dbReference type="PANTHER" id="PTHR42734">
    <property type="entry name" value="METAL TRANSPORT SYSTEM ATP-BINDING PROTEIN TM_0124-RELATED"/>
    <property type="match status" value="1"/>
</dbReference>
<reference evidence="6 7" key="1">
    <citation type="submission" date="2016-10" db="EMBL/GenBank/DDBJ databases">
        <authorList>
            <person name="de Groot N.N."/>
        </authorList>
    </citation>
    <scope>NUCLEOTIDE SEQUENCE [LARGE SCALE GENOMIC DNA]</scope>
    <source>
        <strain evidence="6 7">CGMCC 1.7005</strain>
    </source>
</reference>
<evidence type="ECO:0000313" key="7">
    <source>
        <dbReference type="Proteomes" id="UP000236454"/>
    </source>
</evidence>
<dbReference type="EMBL" id="FPAS01000001">
    <property type="protein sequence ID" value="SFT55527.1"/>
    <property type="molecule type" value="Genomic_DNA"/>
</dbReference>
<dbReference type="InterPro" id="IPR050153">
    <property type="entry name" value="Metal_Ion_Import_ABC"/>
</dbReference>
<feature type="domain" description="ABC transporter" evidence="5">
    <location>
        <begin position="4"/>
        <end position="231"/>
    </location>
</feature>
<accession>A0A1I6YYM9</accession>
<evidence type="ECO:0000256" key="4">
    <source>
        <dbReference type="ARBA" id="ARBA00022840"/>
    </source>
</evidence>
<dbReference type="GO" id="GO:0016887">
    <property type="term" value="F:ATP hydrolysis activity"/>
    <property type="evidence" value="ECO:0007669"/>
    <property type="project" value="InterPro"/>
</dbReference>
<keyword evidence="4 6" id="KW-0067">ATP-binding</keyword>
<dbReference type="OrthoDB" id="9787851at2"/>
<dbReference type="Gene3D" id="3.40.50.300">
    <property type="entry name" value="P-loop containing nucleotide triphosphate hydrolases"/>
    <property type="match status" value="1"/>
</dbReference>
<evidence type="ECO:0000256" key="1">
    <source>
        <dbReference type="ARBA" id="ARBA00005417"/>
    </source>
</evidence>
<proteinExistence type="inferred from homology"/>
<dbReference type="Proteomes" id="UP000236454">
    <property type="component" value="Unassembled WGS sequence"/>
</dbReference>
<keyword evidence="7" id="KW-1185">Reference proteome</keyword>
<dbReference type="STRING" id="477690.SAMN05216474_1293"/>
<dbReference type="Pfam" id="PF00005">
    <property type="entry name" value="ABC_tran"/>
    <property type="match status" value="1"/>
</dbReference>
<name>A0A1I6YYM9_9FLAO</name>
<evidence type="ECO:0000259" key="5">
    <source>
        <dbReference type="PROSITE" id="PS50893"/>
    </source>
</evidence>
<dbReference type="PROSITE" id="PS50893">
    <property type="entry name" value="ABC_TRANSPORTER_2"/>
    <property type="match status" value="1"/>
</dbReference>
<dbReference type="SUPFAM" id="SSF52540">
    <property type="entry name" value="P-loop containing nucleoside triphosphate hydrolases"/>
    <property type="match status" value="1"/>
</dbReference>
<dbReference type="InterPro" id="IPR003439">
    <property type="entry name" value="ABC_transporter-like_ATP-bd"/>
</dbReference>
<evidence type="ECO:0000256" key="3">
    <source>
        <dbReference type="ARBA" id="ARBA00022741"/>
    </source>
</evidence>
<sequence length="233" mass="26299">MFKLKNVDIGYKKKLVHITDLHVEKGKLYALLGKNGSGKTTFLQTLMGNLAPLKGEYLVDGKEIQALSKREKMRYLSYVPSKFYGVEHLSVRELIGMGRAPFTNVLGRISQRDNDKIDEILALLKIEHLQCLSTQKISDGERQIAMIGKALAQEARAIILDEPTAFLDYSNRLKTIQILKEVVAKKGVTVLFSTHNLDLSLNYADNIISINKEKEFEVFEAGIAKELIIEKVY</sequence>
<evidence type="ECO:0000313" key="6">
    <source>
        <dbReference type="EMBL" id="SFT55527.1"/>
    </source>
</evidence>
<evidence type="ECO:0000256" key="2">
    <source>
        <dbReference type="ARBA" id="ARBA00022448"/>
    </source>
</evidence>
<dbReference type="GO" id="GO:0005524">
    <property type="term" value="F:ATP binding"/>
    <property type="evidence" value="ECO:0007669"/>
    <property type="project" value="UniProtKB-KW"/>
</dbReference>
<protein>
    <submittedName>
        <fullName evidence="6">Iron complex transport system ATP-binding protein</fullName>
    </submittedName>
</protein>
<dbReference type="AlphaFoldDB" id="A0A1I6YYM9"/>
<keyword evidence="3" id="KW-0547">Nucleotide-binding</keyword>
<comment type="similarity">
    <text evidence="1">Belongs to the ABC transporter superfamily.</text>
</comment>
<gene>
    <name evidence="6" type="ORF">SAMN05216474_1293</name>
</gene>
<keyword evidence="2" id="KW-0813">Transport</keyword>
<dbReference type="InterPro" id="IPR003593">
    <property type="entry name" value="AAA+_ATPase"/>
</dbReference>
<dbReference type="InterPro" id="IPR027417">
    <property type="entry name" value="P-loop_NTPase"/>
</dbReference>
<dbReference type="SMART" id="SM00382">
    <property type="entry name" value="AAA"/>
    <property type="match status" value="1"/>
</dbReference>
<dbReference type="RefSeq" id="WP_090247491.1">
    <property type="nucleotide sequence ID" value="NZ_FPAS01000001.1"/>
</dbReference>
<organism evidence="6 7">
    <name type="scientific">Lishizhenia tianjinensis</name>
    <dbReference type="NCBI Taxonomy" id="477690"/>
    <lineage>
        <taxon>Bacteria</taxon>
        <taxon>Pseudomonadati</taxon>
        <taxon>Bacteroidota</taxon>
        <taxon>Flavobacteriia</taxon>
        <taxon>Flavobacteriales</taxon>
        <taxon>Crocinitomicaceae</taxon>
        <taxon>Lishizhenia</taxon>
    </lineage>
</organism>